<name>A0A2S6FV58_9CLOT</name>
<feature type="transmembrane region" description="Helical" evidence="1">
    <location>
        <begin position="17"/>
        <end position="36"/>
    </location>
</feature>
<keyword evidence="1" id="KW-1133">Transmembrane helix</keyword>
<gene>
    <name evidence="2" type="ORF">BD821_1187</name>
</gene>
<evidence type="ECO:0000256" key="1">
    <source>
        <dbReference type="SAM" id="Phobius"/>
    </source>
</evidence>
<keyword evidence="1" id="KW-0812">Transmembrane</keyword>
<evidence type="ECO:0000313" key="3">
    <source>
        <dbReference type="Proteomes" id="UP000239863"/>
    </source>
</evidence>
<dbReference type="RefSeq" id="WP_104410513.1">
    <property type="nucleotide sequence ID" value="NZ_PTIS01000018.1"/>
</dbReference>
<comment type="caution">
    <text evidence="2">The sequence shown here is derived from an EMBL/GenBank/DDBJ whole genome shotgun (WGS) entry which is preliminary data.</text>
</comment>
<organism evidence="2 3">
    <name type="scientific">Clostridium algidicarnis DSM 15099</name>
    <dbReference type="NCBI Taxonomy" id="1121295"/>
    <lineage>
        <taxon>Bacteria</taxon>
        <taxon>Bacillati</taxon>
        <taxon>Bacillota</taxon>
        <taxon>Clostridia</taxon>
        <taxon>Eubacteriales</taxon>
        <taxon>Clostridiaceae</taxon>
        <taxon>Clostridium</taxon>
    </lineage>
</organism>
<dbReference type="AlphaFoldDB" id="A0A2S6FV58"/>
<accession>A0A2S6FV58</accession>
<reference evidence="2 3" key="1">
    <citation type="submission" date="2018-02" db="EMBL/GenBank/DDBJ databases">
        <title>Genomic Encyclopedia of Archaeal and Bacterial Type Strains, Phase II (KMG-II): from individual species to whole genera.</title>
        <authorList>
            <person name="Goeker M."/>
        </authorList>
    </citation>
    <scope>NUCLEOTIDE SEQUENCE [LARGE SCALE GENOMIC DNA]</scope>
    <source>
        <strain evidence="2 3">DSM 15099</strain>
    </source>
</reference>
<dbReference type="EMBL" id="PTIS01000018">
    <property type="protein sequence ID" value="PPK45926.1"/>
    <property type="molecule type" value="Genomic_DNA"/>
</dbReference>
<protein>
    <submittedName>
        <fullName evidence="2">Uncharacterized protein</fullName>
    </submittedName>
</protein>
<proteinExistence type="predicted"/>
<evidence type="ECO:0000313" key="2">
    <source>
        <dbReference type="EMBL" id="PPK45926.1"/>
    </source>
</evidence>
<keyword evidence="1" id="KW-0472">Membrane</keyword>
<feature type="transmembrane region" description="Helical" evidence="1">
    <location>
        <begin position="48"/>
        <end position="68"/>
    </location>
</feature>
<dbReference type="Proteomes" id="UP000239863">
    <property type="component" value="Unassembled WGS sequence"/>
</dbReference>
<sequence>MDETLLRNILKREKNKILFSFISSMPIILIILAIIVSKSSKVFTVIDILTNINYIFIIGYVALIYISISKMYNNYKKEII</sequence>